<evidence type="ECO:0000256" key="1">
    <source>
        <dbReference type="SAM" id="MobiDB-lite"/>
    </source>
</evidence>
<gene>
    <name evidence="2" type="ORF">F511_14521</name>
</gene>
<dbReference type="AlphaFoldDB" id="A0A2Z7BNS8"/>
<proteinExistence type="predicted"/>
<dbReference type="Proteomes" id="UP000250235">
    <property type="component" value="Unassembled WGS sequence"/>
</dbReference>
<sequence length="181" mass="21084">MEKAGFVATEYYTNGIELRLLVVRLSSISRENFFIPRRTVDTLYLMIEEAGFEAVGVYPITICMKLNLDSKRCEYILIWEINTQHDTWNSYRLRWKFHQNQRLALINKIEFEYWEHPQSIYTASSLKYRSGLNGSTPLERTVPPKIAYTTTDEIALKQPAQDALSSLRKPKQPATLSTRNT</sequence>
<feature type="region of interest" description="Disordered" evidence="1">
    <location>
        <begin position="162"/>
        <end position="181"/>
    </location>
</feature>
<name>A0A2Z7BNS8_9LAMI</name>
<evidence type="ECO:0000313" key="2">
    <source>
        <dbReference type="EMBL" id="KZV36004.1"/>
    </source>
</evidence>
<evidence type="ECO:0000313" key="3">
    <source>
        <dbReference type="Proteomes" id="UP000250235"/>
    </source>
</evidence>
<dbReference type="EMBL" id="KV003958">
    <property type="protein sequence ID" value="KZV36004.1"/>
    <property type="molecule type" value="Genomic_DNA"/>
</dbReference>
<reference evidence="2 3" key="1">
    <citation type="journal article" date="2015" name="Proc. Natl. Acad. Sci. U.S.A.">
        <title>The resurrection genome of Boea hygrometrica: A blueprint for survival of dehydration.</title>
        <authorList>
            <person name="Xiao L."/>
            <person name="Yang G."/>
            <person name="Zhang L."/>
            <person name="Yang X."/>
            <person name="Zhao S."/>
            <person name="Ji Z."/>
            <person name="Zhou Q."/>
            <person name="Hu M."/>
            <person name="Wang Y."/>
            <person name="Chen M."/>
            <person name="Xu Y."/>
            <person name="Jin H."/>
            <person name="Xiao X."/>
            <person name="Hu G."/>
            <person name="Bao F."/>
            <person name="Hu Y."/>
            <person name="Wan P."/>
            <person name="Li L."/>
            <person name="Deng X."/>
            <person name="Kuang T."/>
            <person name="Xiang C."/>
            <person name="Zhu J.K."/>
            <person name="Oliver M.J."/>
            <person name="He Y."/>
        </authorList>
    </citation>
    <scope>NUCLEOTIDE SEQUENCE [LARGE SCALE GENOMIC DNA]</scope>
    <source>
        <strain evidence="3">cv. XS01</strain>
    </source>
</reference>
<keyword evidence="3" id="KW-1185">Reference proteome</keyword>
<protein>
    <submittedName>
        <fullName evidence="2">PWWP domain-containing family protein</fullName>
    </submittedName>
</protein>
<organism evidence="2 3">
    <name type="scientific">Dorcoceras hygrometricum</name>
    <dbReference type="NCBI Taxonomy" id="472368"/>
    <lineage>
        <taxon>Eukaryota</taxon>
        <taxon>Viridiplantae</taxon>
        <taxon>Streptophyta</taxon>
        <taxon>Embryophyta</taxon>
        <taxon>Tracheophyta</taxon>
        <taxon>Spermatophyta</taxon>
        <taxon>Magnoliopsida</taxon>
        <taxon>eudicotyledons</taxon>
        <taxon>Gunneridae</taxon>
        <taxon>Pentapetalae</taxon>
        <taxon>asterids</taxon>
        <taxon>lamiids</taxon>
        <taxon>Lamiales</taxon>
        <taxon>Gesneriaceae</taxon>
        <taxon>Didymocarpoideae</taxon>
        <taxon>Trichosporeae</taxon>
        <taxon>Loxocarpinae</taxon>
        <taxon>Dorcoceras</taxon>
    </lineage>
</organism>
<accession>A0A2Z7BNS8</accession>